<evidence type="ECO:0000313" key="3">
    <source>
        <dbReference type="EMBL" id="KOO30647.1"/>
    </source>
</evidence>
<keyword evidence="2" id="KW-1133">Transmembrane helix</keyword>
<keyword evidence="2" id="KW-0812">Transmembrane</keyword>
<dbReference type="Proteomes" id="UP000037460">
    <property type="component" value="Unassembled WGS sequence"/>
</dbReference>
<dbReference type="OrthoDB" id="2126698at2759"/>
<proteinExistence type="predicted"/>
<keyword evidence="2" id="KW-0472">Membrane</keyword>
<sequence length="131" mass="13802">MASGLSHQLQFGLGANLQVPAAINFTCFFGIGVPLGAVLAYQAGLGVRGLWAGLILAMLLIIIGQYVHLYRTVDWQAASQRARERAAKDATGADENEGRGLAAADAALPTGLPADWRSTKEKAVEPLDDVL</sequence>
<dbReference type="AlphaFoldDB" id="A0A0M0JWE9"/>
<dbReference type="EMBL" id="JWZX01002188">
    <property type="protein sequence ID" value="KOO30647.1"/>
    <property type="molecule type" value="Genomic_DNA"/>
</dbReference>
<gene>
    <name evidence="3" type="ORF">Ctob_002942</name>
</gene>
<evidence type="ECO:0000256" key="1">
    <source>
        <dbReference type="SAM" id="MobiDB-lite"/>
    </source>
</evidence>
<evidence type="ECO:0000256" key="2">
    <source>
        <dbReference type="SAM" id="Phobius"/>
    </source>
</evidence>
<feature type="transmembrane region" description="Helical" evidence="2">
    <location>
        <begin position="49"/>
        <end position="69"/>
    </location>
</feature>
<keyword evidence="4" id="KW-1185">Reference proteome</keyword>
<feature type="transmembrane region" description="Helical" evidence="2">
    <location>
        <begin position="21"/>
        <end position="43"/>
    </location>
</feature>
<protein>
    <submittedName>
        <fullName evidence="3">Uncharacterized protein</fullName>
    </submittedName>
</protein>
<name>A0A0M0JWE9_9EUKA</name>
<accession>A0A0M0JWE9</accession>
<comment type="caution">
    <text evidence="3">The sequence shown here is derived from an EMBL/GenBank/DDBJ whole genome shotgun (WGS) entry which is preliminary data.</text>
</comment>
<feature type="region of interest" description="Disordered" evidence="1">
    <location>
        <begin position="112"/>
        <end position="131"/>
    </location>
</feature>
<organism evidence="3 4">
    <name type="scientific">Chrysochromulina tobinii</name>
    <dbReference type="NCBI Taxonomy" id="1460289"/>
    <lineage>
        <taxon>Eukaryota</taxon>
        <taxon>Haptista</taxon>
        <taxon>Haptophyta</taxon>
        <taxon>Prymnesiophyceae</taxon>
        <taxon>Prymnesiales</taxon>
        <taxon>Chrysochromulinaceae</taxon>
        <taxon>Chrysochromulina</taxon>
    </lineage>
</organism>
<evidence type="ECO:0000313" key="4">
    <source>
        <dbReference type="Proteomes" id="UP000037460"/>
    </source>
</evidence>
<reference evidence="4" key="1">
    <citation type="journal article" date="2015" name="PLoS Genet.">
        <title>Genome Sequence and Transcriptome Analyses of Chrysochromulina tobin: Metabolic Tools for Enhanced Algal Fitness in the Prominent Order Prymnesiales (Haptophyceae).</title>
        <authorList>
            <person name="Hovde B.T."/>
            <person name="Deodato C.R."/>
            <person name="Hunsperger H.M."/>
            <person name="Ryken S.A."/>
            <person name="Yost W."/>
            <person name="Jha R.K."/>
            <person name="Patterson J."/>
            <person name="Monnat R.J. Jr."/>
            <person name="Barlow S.B."/>
            <person name="Starkenburg S.R."/>
            <person name="Cattolico R.A."/>
        </authorList>
    </citation>
    <scope>NUCLEOTIDE SEQUENCE</scope>
    <source>
        <strain evidence="4">CCMP291</strain>
    </source>
</reference>